<feature type="region of interest" description="Disordered" evidence="1">
    <location>
        <begin position="266"/>
        <end position="355"/>
    </location>
</feature>
<name>A0A8H6NYA1_9PEZI</name>
<sequence length="483" mass="53391">MGKHQCTCDRFEEPIHFASNSGQASPLLPAPDIYDSRILDPAAYEQVRGNVSPPPNDGPLRLRFRAPESPPRGAKWAIEDHDLNTLTWLDFGGLIWEKAQTGSVQYSGMVNVSVWWERAGARTEAYVNERTRLIIFYKLDGRIKVSSLPADVSASGHNFFGYFPRKGRPRLWFAPKTTGLSKEPEQKHRLSHVRPRGNTSHAAVVENPALDLDLMRRAGELGLPNRGNSSAATPRSGVAGYDSLQLTTEEMKVLMSSAEETRLRRGYVATVEEKQTGDSAEKRHVGRDDSSRPAYQLGESSGPGTEDARGAVPPSTADRRIARSAIDELRRAQQSAERRPHVQRSHEESWTEKFGLRTRGRVTQGEEPTQRYGILEKRAEQCGTGPRLAWPSTAAPTTEEVRTKNTRQEREFSGMATTSDRAGKHLPAIGDDGGSTVLREEHEALTTGRQPGTPPGAPFDNIVHPDATLRSRRQTLVDGPAEV</sequence>
<protein>
    <submittedName>
        <fullName evidence="2">Uncharacterized protein</fullName>
    </submittedName>
</protein>
<dbReference type="Proteomes" id="UP000639643">
    <property type="component" value="Unassembled WGS sequence"/>
</dbReference>
<keyword evidence="3" id="KW-1185">Reference proteome</keyword>
<feature type="compositionally biased region" description="Basic and acidic residues" evidence="1">
    <location>
        <begin position="271"/>
        <end position="291"/>
    </location>
</feature>
<proteinExistence type="predicted"/>
<gene>
    <name evidence="2" type="ORF">CMUS01_00770</name>
</gene>
<feature type="region of interest" description="Disordered" evidence="1">
    <location>
        <begin position="384"/>
        <end position="483"/>
    </location>
</feature>
<dbReference type="AlphaFoldDB" id="A0A8H6NYA1"/>
<dbReference type="OrthoDB" id="4840992at2759"/>
<evidence type="ECO:0000313" key="3">
    <source>
        <dbReference type="Proteomes" id="UP000639643"/>
    </source>
</evidence>
<accession>A0A8H6NYA1</accession>
<reference evidence="2" key="1">
    <citation type="journal article" date="2020" name="Phytopathology">
        <title>Genome Sequence Resources of Colletotrichum truncatum, C. plurivorum, C. musicola, and C. sojae: Four Species Pathogenic to Soybean (Glycine max).</title>
        <authorList>
            <person name="Rogerio F."/>
            <person name="Boufleur T.R."/>
            <person name="Ciampi-Guillardi M."/>
            <person name="Sukno S.A."/>
            <person name="Thon M.R."/>
            <person name="Massola Junior N.S."/>
            <person name="Baroncelli R."/>
        </authorList>
    </citation>
    <scope>NUCLEOTIDE SEQUENCE</scope>
    <source>
        <strain evidence="2">LFN0074</strain>
    </source>
</reference>
<comment type="caution">
    <text evidence="2">The sequence shown here is derived from an EMBL/GenBank/DDBJ whole genome shotgun (WGS) entry which is preliminary data.</text>
</comment>
<feature type="compositionally biased region" description="Basic and acidic residues" evidence="1">
    <location>
        <begin position="317"/>
        <end position="355"/>
    </location>
</feature>
<feature type="compositionally biased region" description="Basic and acidic residues" evidence="1">
    <location>
        <begin position="399"/>
        <end position="412"/>
    </location>
</feature>
<evidence type="ECO:0000256" key="1">
    <source>
        <dbReference type="SAM" id="MobiDB-lite"/>
    </source>
</evidence>
<evidence type="ECO:0000313" key="2">
    <source>
        <dbReference type="EMBL" id="KAF6844704.1"/>
    </source>
</evidence>
<dbReference type="EMBL" id="WIGM01000011">
    <property type="protein sequence ID" value="KAF6844704.1"/>
    <property type="molecule type" value="Genomic_DNA"/>
</dbReference>
<organism evidence="2 3">
    <name type="scientific">Colletotrichum musicola</name>
    <dbReference type="NCBI Taxonomy" id="2175873"/>
    <lineage>
        <taxon>Eukaryota</taxon>
        <taxon>Fungi</taxon>
        <taxon>Dikarya</taxon>
        <taxon>Ascomycota</taxon>
        <taxon>Pezizomycotina</taxon>
        <taxon>Sordariomycetes</taxon>
        <taxon>Hypocreomycetidae</taxon>
        <taxon>Glomerellales</taxon>
        <taxon>Glomerellaceae</taxon>
        <taxon>Colletotrichum</taxon>
        <taxon>Colletotrichum orchidearum species complex</taxon>
    </lineage>
</organism>